<name>A0AAU8N332_9ACTO</name>
<feature type="transmembrane region" description="Helical" evidence="9">
    <location>
        <begin position="332"/>
        <end position="353"/>
    </location>
</feature>
<accession>A0AAU8N332</accession>
<dbReference type="PANTHER" id="PTHR22926">
    <property type="entry name" value="PHOSPHO-N-ACETYLMURAMOYL-PENTAPEPTIDE-TRANSFERASE"/>
    <property type="match status" value="1"/>
</dbReference>
<evidence type="ECO:0000256" key="5">
    <source>
        <dbReference type="ARBA" id="ARBA00022989"/>
    </source>
</evidence>
<evidence type="ECO:0000256" key="7">
    <source>
        <dbReference type="PIRSR" id="PIRSR600715-1"/>
    </source>
</evidence>
<feature type="transmembrane region" description="Helical" evidence="9">
    <location>
        <begin position="171"/>
        <end position="189"/>
    </location>
</feature>
<dbReference type="RefSeq" id="WP_366180176.1">
    <property type="nucleotide sequence ID" value="NZ_CP159989.1"/>
</dbReference>
<evidence type="ECO:0000256" key="1">
    <source>
        <dbReference type="ARBA" id="ARBA00004651"/>
    </source>
</evidence>
<protein>
    <submittedName>
        <fullName evidence="10">Glycosyltransferase family 4 protein</fullName>
    </submittedName>
</protein>
<feature type="transmembrane region" description="Helical" evidence="9">
    <location>
        <begin position="95"/>
        <end position="115"/>
    </location>
</feature>
<dbReference type="EMBL" id="CP159989">
    <property type="protein sequence ID" value="XCP81924.1"/>
    <property type="molecule type" value="Genomic_DNA"/>
</dbReference>
<evidence type="ECO:0000256" key="6">
    <source>
        <dbReference type="ARBA" id="ARBA00023136"/>
    </source>
</evidence>
<dbReference type="Pfam" id="PF00953">
    <property type="entry name" value="Glycos_transf_4"/>
    <property type="match status" value="1"/>
</dbReference>
<keyword evidence="7" id="KW-0460">Magnesium</keyword>
<dbReference type="GO" id="GO:0071555">
    <property type="term" value="P:cell wall organization"/>
    <property type="evidence" value="ECO:0007669"/>
    <property type="project" value="TreeGrafter"/>
</dbReference>
<sequence length="388" mass="38917">MIQQAFSIPQPLGAWAWGTAVGALAGLSAGAVLTAAIIPVLRRAGVIDVPVDRSLHARPVPRGGGGALVLATVIAVGAGLAGAVAGGPMVRSGRLIEVLSVGLSAILALAILGLGDDLYTLPIKGRLIAQAILGAGLALLTTSITGAPLWLVIPLGAGAVAMVNATNFMDGANGVAAGHALVTAAYYAHVALSAQIPGMALIMAGLGGAVAGFLPFNAPRARVFLGDSGSYALGAAWSFGASLCLASGVPLLVAVAPLLVLATDTGLTLWRRARSGQRWYEPHREHVYQRLVAAGWPHWAVALLVGACAAACSAVALASWQGPGGPVAWAPGVIGTLVVLACYMSLPSLVTAARDERHRRHGRPGLRDSGGESGSGSRATAPEGGGEE</sequence>
<feature type="region of interest" description="Disordered" evidence="8">
    <location>
        <begin position="354"/>
        <end position="388"/>
    </location>
</feature>
<feature type="binding site" evidence="7">
    <location>
        <position position="227"/>
    </location>
    <ligand>
        <name>Mg(2+)</name>
        <dbReference type="ChEBI" id="CHEBI:18420"/>
    </ligand>
</feature>
<feature type="transmembrane region" description="Helical" evidence="9">
    <location>
        <begin position="15"/>
        <end position="41"/>
    </location>
</feature>
<keyword evidence="4 9" id="KW-0812">Transmembrane</keyword>
<dbReference type="GO" id="GO:0005886">
    <property type="term" value="C:plasma membrane"/>
    <property type="evidence" value="ECO:0007669"/>
    <property type="project" value="UniProtKB-SubCell"/>
</dbReference>
<dbReference type="GO" id="GO:0009103">
    <property type="term" value="P:lipopolysaccharide biosynthetic process"/>
    <property type="evidence" value="ECO:0007669"/>
    <property type="project" value="TreeGrafter"/>
</dbReference>
<dbReference type="PANTHER" id="PTHR22926:SF3">
    <property type="entry name" value="UNDECAPRENYL-PHOSPHATE ALPHA-N-ACETYLGLUCOSAMINYL 1-PHOSPHATE TRANSFERASE"/>
    <property type="match status" value="1"/>
</dbReference>
<evidence type="ECO:0000313" key="10">
    <source>
        <dbReference type="EMBL" id="XCP81924.1"/>
    </source>
</evidence>
<keyword evidence="5 9" id="KW-1133">Transmembrane helix</keyword>
<comment type="subcellular location">
    <subcellularLocation>
        <location evidence="1">Cell membrane</location>
        <topology evidence="1">Multi-pass membrane protein</topology>
    </subcellularLocation>
</comment>
<keyword evidence="7" id="KW-0479">Metal-binding</keyword>
<keyword evidence="3" id="KW-0808">Transferase</keyword>
<gene>
    <name evidence="10" type="ORF">ABXS69_08040</name>
</gene>
<feature type="transmembrane region" description="Helical" evidence="9">
    <location>
        <begin position="62"/>
        <end position="83"/>
    </location>
</feature>
<feature type="transmembrane region" description="Helical" evidence="9">
    <location>
        <begin position="299"/>
        <end position="320"/>
    </location>
</feature>
<proteinExistence type="predicted"/>
<dbReference type="InterPro" id="IPR000715">
    <property type="entry name" value="Glycosyl_transferase_4"/>
</dbReference>
<keyword evidence="6 9" id="KW-0472">Membrane</keyword>
<feature type="binding site" evidence="7">
    <location>
        <position position="167"/>
    </location>
    <ligand>
        <name>Mg(2+)</name>
        <dbReference type="ChEBI" id="CHEBI:18420"/>
    </ligand>
</feature>
<feature type="transmembrane region" description="Helical" evidence="9">
    <location>
        <begin position="236"/>
        <end position="262"/>
    </location>
</feature>
<dbReference type="GO" id="GO:0016780">
    <property type="term" value="F:phosphotransferase activity, for other substituted phosphate groups"/>
    <property type="evidence" value="ECO:0007669"/>
    <property type="project" value="InterPro"/>
</dbReference>
<evidence type="ECO:0000256" key="4">
    <source>
        <dbReference type="ARBA" id="ARBA00022692"/>
    </source>
</evidence>
<feature type="transmembrane region" description="Helical" evidence="9">
    <location>
        <begin position="196"/>
        <end position="216"/>
    </location>
</feature>
<reference evidence="10" key="1">
    <citation type="submission" date="2024-05" db="EMBL/GenBank/DDBJ databases">
        <title>Draft genome assemblies of 36 bacteria isolated from hibernating arctic ground squirrels.</title>
        <authorList>
            <person name="McKee H."/>
            <person name="Mullen L."/>
            <person name="Drown D.M."/>
            <person name="Duddleston K.N."/>
        </authorList>
    </citation>
    <scope>NUCLEOTIDE SEQUENCE</scope>
    <source>
        <strain evidence="10">AR004</strain>
    </source>
</reference>
<evidence type="ECO:0000256" key="2">
    <source>
        <dbReference type="ARBA" id="ARBA00022475"/>
    </source>
</evidence>
<dbReference type="GO" id="GO:0044038">
    <property type="term" value="P:cell wall macromolecule biosynthetic process"/>
    <property type="evidence" value="ECO:0007669"/>
    <property type="project" value="TreeGrafter"/>
</dbReference>
<comment type="cofactor">
    <cofactor evidence="7">
        <name>Mg(2+)</name>
        <dbReference type="ChEBI" id="CHEBI:18420"/>
    </cofactor>
</comment>
<evidence type="ECO:0000256" key="8">
    <source>
        <dbReference type="SAM" id="MobiDB-lite"/>
    </source>
</evidence>
<dbReference type="GO" id="GO:0046872">
    <property type="term" value="F:metal ion binding"/>
    <property type="evidence" value="ECO:0007669"/>
    <property type="project" value="UniProtKB-KW"/>
</dbReference>
<keyword evidence="2" id="KW-1003">Cell membrane</keyword>
<organism evidence="10">
    <name type="scientific">Actinomyces timonensis</name>
    <dbReference type="NCBI Taxonomy" id="1288391"/>
    <lineage>
        <taxon>Bacteria</taxon>
        <taxon>Bacillati</taxon>
        <taxon>Actinomycetota</taxon>
        <taxon>Actinomycetes</taxon>
        <taxon>Actinomycetales</taxon>
        <taxon>Actinomycetaceae</taxon>
        <taxon>Actinomyces</taxon>
    </lineage>
</organism>
<evidence type="ECO:0000256" key="9">
    <source>
        <dbReference type="SAM" id="Phobius"/>
    </source>
</evidence>
<dbReference type="CDD" id="cd06854">
    <property type="entry name" value="GT_WbpL_WbcO_like"/>
    <property type="match status" value="1"/>
</dbReference>
<evidence type="ECO:0000256" key="3">
    <source>
        <dbReference type="ARBA" id="ARBA00022679"/>
    </source>
</evidence>
<dbReference type="AlphaFoldDB" id="A0AAU8N332"/>
<feature type="transmembrane region" description="Helical" evidence="9">
    <location>
        <begin position="127"/>
        <end position="151"/>
    </location>
</feature>